<dbReference type="SUPFAM" id="SSF46955">
    <property type="entry name" value="Putative DNA-binding domain"/>
    <property type="match status" value="1"/>
</dbReference>
<evidence type="ECO:0000256" key="3">
    <source>
        <dbReference type="ARBA" id="ARBA00022723"/>
    </source>
</evidence>
<dbReference type="PANTHER" id="PTHR10142:SF0">
    <property type="entry name" value="DNA REPAIR PROTEIN COMPLEMENTING XP-A CELLS"/>
    <property type="match status" value="1"/>
</dbReference>
<dbReference type="InterPro" id="IPR022652">
    <property type="entry name" value="Znf_XPA_CS"/>
</dbReference>
<dbReference type="InterPro" id="IPR000465">
    <property type="entry name" value="XPA/RAD14"/>
</dbReference>
<dbReference type="GO" id="GO:1901255">
    <property type="term" value="P:nucleotide-excision repair involved in interstrand cross-link repair"/>
    <property type="evidence" value="ECO:0007669"/>
    <property type="project" value="TreeGrafter"/>
</dbReference>
<dbReference type="NCBIfam" id="TIGR00598">
    <property type="entry name" value="rad14"/>
    <property type="match status" value="1"/>
</dbReference>
<feature type="domain" description="XPA C-terminal" evidence="11">
    <location>
        <begin position="320"/>
        <end position="370"/>
    </location>
</feature>
<dbReference type="GO" id="GO:0008270">
    <property type="term" value="F:zinc ion binding"/>
    <property type="evidence" value="ECO:0007669"/>
    <property type="project" value="UniProtKB-KW"/>
</dbReference>
<keyword evidence="7" id="KW-0238">DNA-binding</keyword>
<dbReference type="PANTHER" id="PTHR10142">
    <property type="entry name" value="DNA REPAIR PROTEIN COMPLEMENTING XP-A CELLS"/>
    <property type="match status" value="1"/>
</dbReference>
<evidence type="ECO:0000256" key="7">
    <source>
        <dbReference type="ARBA" id="ARBA00023125"/>
    </source>
</evidence>
<dbReference type="Gene3D" id="3.90.530.10">
    <property type="entry name" value="XPA C-terminal domain"/>
    <property type="match status" value="1"/>
</dbReference>
<keyword evidence="5" id="KW-0863">Zinc-finger</keyword>
<dbReference type="Pfam" id="PF01286">
    <property type="entry name" value="XPA_N"/>
    <property type="match status" value="1"/>
</dbReference>
<reference evidence="12" key="1">
    <citation type="submission" date="2025-08" db="UniProtKB">
        <authorList>
            <consortium name="Ensembl"/>
        </authorList>
    </citation>
    <scope>IDENTIFICATION</scope>
</reference>
<dbReference type="PROSITE" id="PS00752">
    <property type="entry name" value="XPA_1"/>
    <property type="match status" value="1"/>
</dbReference>
<dbReference type="GO" id="GO:0000715">
    <property type="term" value="P:nucleotide-excision repair, DNA damage recognition"/>
    <property type="evidence" value="ECO:0007669"/>
    <property type="project" value="TreeGrafter"/>
</dbReference>
<protein>
    <submittedName>
        <fullName evidence="12">XPA, DNA damage recognition and repair factor</fullName>
    </submittedName>
</protein>
<dbReference type="CDD" id="cd21076">
    <property type="entry name" value="DBD_XPA"/>
    <property type="match status" value="1"/>
</dbReference>
<accession>A0A8C4WWQ6</accession>
<keyword evidence="6" id="KW-0862">Zinc</keyword>
<evidence type="ECO:0000256" key="10">
    <source>
        <dbReference type="SAM" id="MobiDB-lite"/>
    </source>
</evidence>
<evidence type="ECO:0000313" key="12">
    <source>
        <dbReference type="Ensembl" id="ENSEBUP00000016361.1"/>
    </source>
</evidence>
<evidence type="ECO:0000256" key="2">
    <source>
        <dbReference type="ARBA" id="ARBA00005548"/>
    </source>
</evidence>
<organism evidence="12 13">
    <name type="scientific">Eptatretus burgeri</name>
    <name type="common">Inshore hagfish</name>
    <dbReference type="NCBI Taxonomy" id="7764"/>
    <lineage>
        <taxon>Eukaryota</taxon>
        <taxon>Metazoa</taxon>
        <taxon>Chordata</taxon>
        <taxon>Craniata</taxon>
        <taxon>Vertebrata</taxon>
        <taxon>Cyclostomata</taxon>
        <taxon>Myxini</taxon>
        <taxon>Myxiniformes</taxon>
        <taxon>Myxinidae</taxon>
        <taxon>Eptatretinae</taxon>
        <taxon>Eptatretus</taxon>
    </lineage>
</organism>
<dbReference type="AlphaFoldDB" id="A0A8C4WWQ6"/>
<feature type="compositionally biased region" description="Basic and acidic residues" evidence="10">
    <location>
        <begin position="127"/>
        <end position="147"/>
    </location>
</feature>
<comment type="subcellular location">
    <subcellularLocation>
        <location evidence="1">Nucleus</location>
    </subcellularLocation>
</comment>
<keyword evidence="13" id="KW-1185">Reference proteome</keyword>
<feature type="region of interest" description="Disordered" evidence="10">
    <location>
        <begin position="112"/>
        <end position="200"/>
    </location>
</feature>
<evidence type="ECO:0000256" key="5">
    <source>
        <dbReference type="ARBA" id="ARBA00022771"/>
    </source>
</evidence>
<evidence type="ECO:0000256" key="9">
    <source>
        <dbReference type="ARBA" id="ARBA00023242"/>
    </source>
</evidence>
<keyword evidence="8" id="KW-0234">DNA repair</keyword>
<dbReference type="SUPFAM" id="SSF57716">
    <property type="entry name" value="Glucocorticoid receptor-like (DNA-binding domain)"/>
    <property type="match status" value="1"/>
</dbReference>
<reference evidence="12" key="2">
    <citation type="submission" date="2025-09" db="UniProtKB">
        <authorList>
            <consortium name="Ensembl"/>
        </authorList>
    </citation>
    <scope>IDENTIFICATION</scope>
</reference>
<evidence type="ECO:0000256" key="6">
    <source>
        <dbReference type="ARBA" id="ARBA00022833"/>
    </source>
</evidence>
<dbReference type="Ensembl" id="ENSEBUT00000016937.1">
    <property type="protein sequence ID" value="ENSEBUP00000016361.1"/>
    <property type="gene ID" value="ENSEBUG00000010261.1"/>
</dbReference>
<dbReference type="GO" id="GO:0006284">
    <property type="term" value="P:base-excision repair"/>
    <property type="evidence" value="ECO:0007669"/>
    <property type="project" value="TreeGrafter"/>
</dbReference>
<evidence type="ECO:0000256" key="8">
    <source>
        <dbReference type="ARBA" id="ARBA00023204"/>
    </source>
</evidence>
<dbReference type="Pfam" id="PF05181">
    <property type="entry name" value="XPA_C"/>
    <property type="match status" value="1"/>
</dbReference>
<dbReference type="GeneTree" id="ENSGT00390000002721"/>
<proteinExistence type="inferred from homology"/>
<evidence type="ECO:0000259" key="11">
    <source>
        <dbReference type="Pfam" id="PF05181"/>
    </source>
</evidence>
<comment type="similarity">
    <text evidence="2">Belongs to the XPA family.</text>
</comment>
<dbReference type="Proteomes" id="UP000694388">
    <property type="component" value="Unplaced"/>
</dbReference>
<dbReference type="FunFam" id="3.90.530.10:FF:000001">
    <property type="entry name" value="DNA repair protein complementing XP-A cells"/>
    <property type="match status" value="1"/>
</dbReference>
<keyword evidence="3" id="KW-0479">Metal-binding</keyword>
<dbReference type="GO" id="GO:0070914">
    <property type="term" value="P:UV-damage excision repair"/>
    <property type="evidence" value="ECO:0007669"/>
    <property type="project" value="TreeGrafter"/>
</dbReference>
<keyword evidence="9" id="KW-0539">Nucleus</keyword>
<dbReference type="InterPro" id="IPR009061">
    <property type="entry name" value="DNA-bd_dom_put_sf"/>
</dbReference>
<feature type="compositionally biased region" description="Polar residues" evidence="10">
    <location>
        <begin position="179"/>
        <end position="197"/>
    </location>
</feature>
<sequence>MMDLPMVTASELDMNIQVLSGISHCSFRCIIICQYTLCFSFNKFRWRFHDMLFKSPRCLCIFCTNPRIGDFMVRASALSMAGRSFELDPGRVTPKTLIMVFPAFLHKMISSDDGTHDRQNLQSDYQDLTHEERRYDTRINRGPKLDHTNNLGQEPTVENPEPSSPQHVYECDPSHNSEKQGLSSSADSHQRLSTSGCQADEQTENLSAAVLAHIERNRQRALLLRQAHLAKQPLPHSDGKCNTKRGGRALDTGGGFLLEEGEDEGEGACKIRKVVENPAPVVQDEYVLCEECGKPFMDSFLSSNFDLTICDRCRDVEGQHGLMTRTEAKSEFLLKDCDLDLREPSLRYITRKNPQHSHWSEMKLYLRLQVEMRSLEVWGNEVKREEEKERRQGHRKHIQQKRFDKKIKELRLSVRSSMTQRSSAVHKHEFGPEEYDAGSDEYRKTCSSCGHCLVYEKM</sequence>
<evidence type="ECO:0000256" key="4">
    <source>
        <dbReference type="ARBA" id="ARBA00022763"/>
    </source>
</evidence>
<dbReference type="InterPro" id="IPR022656">
    <property type="entry name" value="XPA_C"/>
</dbReference>
<name>A0A8C4WWQ6_EPTBU</name>
<evidence type="ECO:0000256" key="1">
    <source>
        <dbReference type="ARBA" id="ARBA00004123"/>
    </source>
</evidence>
<dbReference type="GO" id="GO:0000110">
    <property type="term" value="C:nucleotide-excision repair factor 1 complex"/>
    <property type="evidence" value="ECO:0007669"/>
    <property type="project" value="TreeGrafter"/>
</dbReference>
<dbReference type="InterPro" id="IPR037129">
    <property type="entry name" value="XPA_sf"/>
</dbReference>
<feature type="compositionally biased region" description="Basic and acidic residues" evidence="10">
    <location>
        <begin position="169"/>
        <end position="178"/>
    </location>
</feature>
<dbReference type="GO" id="GO:0003684">
    <property type="term" value="F:damaged DNA binding"/>
    <property type="evidence" value="ECO:0007669"/>
    <property type="project" value="InterPro"/>
</dbReference>
<keyword evidence="4" id="KW-0227">DNA damage</keyword>
<evidence type="ECO:0000313" key="13">
    <source>
        <dbReference type="Proteomes" id="UP000694388"/>
    </source>
</evidence>